<feature type="region of interest" description="Disordered" evidence="1">
    <location>
        <begin position="1"/>
        <end position="133"/>
    </location>
</feature>
<dbReference type="EMBL" id="BTSY01000004">
    <property type="protein sequence ID" value="GMT21291.1"/>
    <property type="molecule type" value="Genomic_DNA"/>
</dbReference>
<feature type="compositionally biased region" description="Basic and acidic residues" evidence="1">
    <location>
        <begin position="58"/>
        <end position="70"/>
    </location>
</feature>
<dbReference type="AlphaFoldDB" id="A0AAV5VRT7"/>
<name>A0AAV5VRT7_9BILA</name>
<comment type="caution">
    <text evidence="2">The sequence shown here is derived from an EMBL/GenBank/DDBJ whole genome shotgun (WGS) entry which is preliminary data.</text>
</comment>
<dbReference type="Proteomes" id="UP001432322">
    <property type="component" value="Unassembled WGS sequence"/>
</dbReference>
<evidence type="ECO:0000256" key="1">
    <source>
        <dbReference type="SAM" id="MobiDB-lite"/>
    </source>
</evidence>
<feature type="compositionally biased region" description="Basic residues" evidence="1">
    <location>
        <begin position="25"/>
        <end position="35"/>
    </location>
</feature>
<feature type="compositionally biased region" description="Basic and acidic residues" evidence="1">
    <location>
        <begin position="85"/>
        <end position="133"/>
    </location>
</feature>
<protein>
    <submittedName>
        <fullName evidence="2">Uncharacterized protein</fullName>
    </submittedName>
</protein>
<evidence type="ECO:0000313" key="2">
    <source>
        <dbReference type="EMBL" id="GMT21291.1"/>
    </source>
</evidence>
<organism evidence="2 3">
    <name type="scientific">Pristionchus fissidentatus</name>
    <dbReference type="NCBI Taxonomy" id="1538716"/>
    <lineage>
        <taxon>Eukaryota</taxon>
        <taxon>Metazoa</taxon>
        <taxon>Ecdysozoa</taxon>
        <taxon>Nematoda</taxon>
        <taxon>Chromadorea</taxon>
        <taxon>Rhabditida</taxon>
        <taxon>Rhabditina</taxon>
        <taxon>Diplogasteromorpha</taxon>
        <taxon>Diplogasteroidea</taxon>
        <taxon>Neodiplogasteridae</taxon>
        <taxon>Pristionchus</taxon>
    </lineage>
</organism>
<sequence length="133" mass="15311">SYSHRMLPEKSPSAAKNDPKEAPKKQVRISASRKKVRDEDEEEKDAKVETPPTSPGPKPDRNEQDDRENYSETFINADDPCDAPEPLREKDLMEALKDFKMEEPSPSPERPRKDRNAEFMEAKMEEPCSPERP</sequence>
<keyword evidence="3" id="KW-1185">Reference proteome</keyword>
<reference evidence="2" key="1">
    <citation type="submission" date="2023-10" db="EMBL/GenBank/DDBJ databases">
        <title>Genome assembly of Pristionchus species.</title>
        <authorList>
            <person name="Yoshida K."/>
            <person name="Sommer R.J."/>
        </authorList>
    </citation>
    <scope>NUCLEOTIDE SEQUENCE</scope>
    <source>
        <strain evidence="2">RS5133</strain>
    </source>
</reference>
<gene>
    <name evidence="2" type="ORF">PFISCL1PPCAC_12588</name>
</gene>
<feature type="non-terminal residue" evidence="2">
    <location>
        <position position="1"/>
    </location>
</feature>
<accession>A0AAV5VRT7</accession>
<proteinExistence type="predicted"/>
<evidence type="ECO:0000313" key="3">
    <source>
        <dbReference type="Proteomes" id="UP001432322"/>
    </source>
</evidence>
<feature type="non-terminal residue" evidence="2">
    <location>
        <position position="133"/>
    </location>
</feature>